<evidence type="ECO:0000259" key="2">
    <source>
        <dbReference type="Pfam" id="PF12158"/>
    </source>
</evidence>
<feature type="transmembrane region" description="Helical" evidence="1">
    <location>
        <begin position="115"/>
        <end position="138"/>
    </location>
</feature>
<proteinExistence type="predicted"/>
<accession>A0ABW2AVR3</accession>
<organism evidence="3 4">
    <name type="scientific">Branchiibius cervicis</name>
    <dbReference type="NCBI Taxonomy" id="908252"/>
    <lineage>
        <taxon>Bacteria</taxon>
        <taxon>Bacillati</taxon>
        <taxon>Actinomycetota</taxon>
        <taxon>Actinomycetes</taxon>
        <taxon>Micrococcales</taxon>
        <taxon>Dermacoccaceae</taxon>
        <taxon>Branchiibius</taxon>
    </lineage>
</organism>
<dbReference type="EMBL" id="JBHSWJ010000002">
    <property type="protein sequence ID" value="MFC6715111.1"/>
    <property type="molecule type" value="Genomic_DNA"/>
</dbReference>
<feature type="transmembrane region" description="Helical" evidence="1">
    <location>
        <begin position="6"/>
        <end position="32"/>
    </location>
</feature>
<name>A0ABW2AVR3_9MICO</name>
<keyword evidence="4" id="KW-1185">Reference proteome</keyword>
<evidence type="ECO:0000313" key="3">
    <source>
        <dbReference type="EMBL" id="MFC6715111.1"/>
    </source>
</evidence>
<reference evidence="4" key="1">
    <citation type="journal article" date="2019" name="Int. J. Syst. Evol. Microbiol.">
        <title>The Global Catalogue of Microorganisms (GCM) 10K type strain sequencing project: providing services to taxonomists for standard genome sequencing and annotation.</title>
        <authorList>
            <consortium name="The Broad Institute Genomics Platform"/>
            <consortium name="The Broad Institute Genome Sequencing Center for Infectious Disease"/>
            <person name="Wu L."/>
            <person name="Ma J."/>
        </authorList>
    </citation>
    <scope>NUCLEOTIDE SEQUENCE [LARGE SCALE GENOMIC DNA]</scope>
    <source>
        <strain evidence="4">NBRC 106593</strain>
    </source>
</reference>
<dbReference type="InterPro" id="IPR021994">
    <property type="entry name" value="DUF3592"/>
</dbReference>
<evidence type="ECO:0000256" key="1">
    <source>
        <dbReference type="SAM" id="Phobius"/>
    </source>
</evidence>
<sequence>MRPAPISATLILVVALLAGPGLLVLGLIGLLARSRRRSRWVRTTGAVTDYSHTWAGGTDSVSSPGVEFRTADGQMVRGRQQFAVDVGWYPTGDVQVWYDPRDPQRFSSSRGWWDGVPVLLVIVGTVFTTFELIVYVAFG</sequence>
<keyword evidence="1" id="KW-0812">Transmembrane</keyword>
<dbReference type="RefSeq" id="WP_377823972.1">
    <property type="nucleotide sequence ID" value="NZ_JBHSWJ010000002.1"/>
</dbReference>
<comment type="caution">
    <text evidence="3">The sequence shown here is derived from an EMBL/GenBank/DDBJ whole genome shotgun (WGS) entry which is preliminary data.</text>
</comment>
<protein>
    <submittedName>
        <fullName evidence="3">DUF3592 domain-containing protein</fullName>
    </submittedName>
</protein>
<gene>
    <name evidence="3" type="ORF">ACFQBT_15370</name>
</gene>
<keyword evidence="1" id="KW-1133">Transmembrane helix</keyword>
<feature type="domain" description="DUF3592" evidence="2">
    <location>
        <begin position="43"/>
        <end position="108"/>
    </location>
</feature>
<evidence type="ECO:0000313" key="4">
    <source>
        <dbReference type="Proteomes" id="UP001596356"/>
    </source>
</evidence>
<dbReference type="Proteomes" id="UP001596356">
    <property type="component" value="Unassembled WGS sequence"/>
</dbReference>
<dbReference type="Pfam" id="PF12158">
    <property type="entry name" value="DUF3592"/>
    <property type="match status" value="1"/>
</dbReference>
<keyword evidence="1" id="KW-0472">Membrane</keyword>